<dbReference type="EMBL" id="JAIWYP010000006">
    <property type="protein sequence ID" value="KAH3805703.1"/>
    <property type="molecule type" value="Genomic_DNA"/>
</dbReference>
<reference evidence="1" key="2">
    <citation type="submission" date="2020-11" db="EMBL/GenBank/DDBJ databases">
        <authorList>
            <person name="McCartney M.A."/>
            <person name="Auch B."/>
            <person name="Kono T."/>
            <person name="Mallez S."/>
            <person name="Becker A."/>
            <person name="Gohl D.M."/>
            <person name="Silverstein K.A.T."/>
            <person name="Koren S."/>
            <person name="Bechman K.B."/>
            <person name="Herman A."/>
            <person name="Abrahante J.E."/>
            <person name="Garbe J."/>
        </authorList>
    </citation>
    <scope>NUCLEOTIDE SEQUENCE</scope>
    <source>
        <strain evidence="1">Duluth1</strain>
        <tissue evidence="1">Whole animal</tissue>
    </source>
</reference>
<comment type="caution">
    <text evidence="1">The sequence shown here is derived from an EMBL/GenBank/DDBJ whole genome shotgun (WGS) entry which is preliminary data.</text>
</comment>
<dbReference type="Proteomes" id="UP000828390">
    <property type="component" value="Unassembled WGS sequence"/>
</dbReference>
<gene>
    <name evidence="1" type="ORF">DPMN_134010</name>
</gene>
<keyword evidence="2" id="KW-1185">Reference proteome</keyword>
<protein>
    <submittedName>
        <fullName evidence="1">Uncharacterized protein</fullName>
    </submittedName>
</protein>
<proteinExistence type="predicted"/>
<evidence type="ECO:0000313" key="2">
    <source>
        <dbReference type="Proteomes" id="UP000828390"/>
    </source>
</evidence>
<name>A0A9D4FVG3_DREPO</name>
<dbReference type="AlphaFoldDB" id="A0A9D4FVG3"/>
<reference evidence="1" key="1">
    <citation type="journal article" date="2019" name="bioRxiv">
        <title>The Genome of the Zebra Mussel, Dreissena polymorpha: A Resource for Invasive Species Research.</title>
        <authorList>
            <person name="McCartney M.A."/>
            <person name="Auch B."/>
            <person name="Kono T."/>
            <person name="Mallez S."/>
            <person name="Zhang Y."/>
            <person name="Obille A."/>
            <person name="Becker A."/>
            <person name="Abrahante J.E."/>
            <person name="Garbe J."/>
            <person name="Badalamenti J.P."/>
            <person name="Herman A."/>
            <person name="Mangelson H."/>
            <person name="Liachko I."/>
            <person name="Sullivan S."/>
            <person name="Sone E.D."/>
            <person name="Koren S."/>
            <person name="Silverstein K.A.T."/>
            <person name="Beckman K.B."/>
            <person name="Gohl D.M."/>
        </authorList>
    </citation>
    <scope>NUCLEOTIDE SEQUENCE</scope>
    <source>
        <strain evidence="1">Duluth1</strain>
        <tissue evidence="1">Whole animal</tissue>
    </source>
</reference>
<organism evidence="1 2">
    <name type="scientific">Dreissena polymorpha</name>
    <name type="common">Zebra mussel</name>
    <name type="synonym">Mytilus polymorpha</name>
    <dbReference type="NCBI Taxonomy" id="45954"/>
    <lineage>
        <taxon>Eukaryota</taxon>
        <taxon>Metazoa</taxon>
        <taxon>Spiralia</taxon>
        <taxon>Lophotrochozoa</taxon>
        <taxon>Mollusca</taxon>
        <taxon>Bivalvia</taxon>
        <taxon>Autobranchia</taxon>
        <taxon>Heteroconchia</taxon>
        <taxon>Euheterodonta</taxon>
        <taxon>Imparidentia</taxon>
        <taxon>Neoheterodontei</taxon>
        <taxon>Myida</taxon>
        <taxon>Dreissenoidea</taxon>
        <taxon>Dreissenidae</taxon>
        <taxon>Dreissena</taxon>
    </lineage>
</organism>
<sequence>MIISELYYRVPRFFRAAPKGITMLSDVLFVLLLTLCASVSSQTYKGYPSCYKVYCPPIYCPNGQYTPIGECRPRCNPAERQLSRTIHNTKYPMRSSGTAVVPCPVLYTTQNIPCGLAERQLSRTIHNTKYPMRSSGTAVVPCPVLYTTQNIPCGLAERQLSRTIHNTKYPMRSSGTAVVPCPVLYTTQNIPCGLAERQLSRTIHNTKYPMRSSGTAVVPYYTQHKIFQAV</sequence>
<accession>A0A9D4FVG3</accession>
<evidence type="ECO:0000313" key="1">
    <source>
        <dbReference type="EMBL" id="KAH3805703.1"/>
    </source>
</evidence>